<accession>A0A4D4L014</accession>
<dbReference type="EMBL" id="BJHW01000001">
    <property type="protein sequence ID" value="GDY51389.1"/>
    <property type="molecule type" value="Genomic_DNA"/>
</dbReference>
<evidence type="ECO:0000313" key="1">
    <source>
        <dbReference type="EMBL" id="GDY51389.1"/>
    </source>
</evidence>
<keyword evidence="2" id="KW-1185">Reference proteome</keyword>
<evidence type="ECO:0000313" key="2">
    <source>
        <dbReference type="Proteomes" id="UP000301309"/>
    </source>
</evidence>
<comment type="caution">
    <text evidence="1">The sequence shown here is derived from an EMBL/GenBank/DDBJ whole genome shotgun (WGS) entry which is preliminary data.</text>
</comment>
<organism evidence="1 2">
    <name type="scientific">Streptomyces violaceusniger</name>
    <dbReference type="NCBI Taxonomy" id="68280"/>
    <lineage>
        <taxon>Bacteria</taxon>
        <taxon>Bacillati</taxon>
        <taxon>Actinomycetota</taxon>
        <taxon>Actinomycetes</taxon>
        <taxon>Kitasatosporales</taxon>
        <taxon>Streptomycetaceae</taxon>
        <taxon>Streptomyces</taxon>
        <taxon>Streptomyces violaceusniger group</taxon>
    </lineage>
</organism>
<dbReference type="AlphaFoldDB" id="A0A4D4L014"/>
<reference evidence="1 2" key="1">
    <citation type="journal article" date="2020" name="Int. J. Syst. Evol. Microbiol.">
        <title>Reclassification of Streptomyces castelarensis and Streptomyces sporoclivatus as later heterotypic synonyms of Streptomyces antimycoticus.</title>
        <authorList>
            <person name="Komaki H."/>
            <person name="Tamura T."/>
        </authorList>
    </citation>
    <scope>NUCLEOTIDE SEQUENCE [LARGE SCALE GENOMIC DNA]</scope>
    <source>
        <strain evidence="1 2">NBRC 13459</strain>
    </source>
</reference>
<protein>
    <submittedName>
        <fullName evidence="1">Uncharacterized protein</fullName>
    </submittedName>
</protein>
<proteinExistence type="predicted"/>
<sequence length="89" mass="9817">MPVDHAQRAVLRVGQHHRGLHDPAQHLLQVQLAAHAEHGLKEAVHPVLGGPGRVQPRLELVEELVEPELGESRMAPLIRTDRHLASIPP</sequence>
<name>A0A4D4L014_STRVO</name>
<dbReference type="Proteomes" id="UP000301309">
    <property type="component" value="Unassembled WGS sequence"/>
</dbReference>
<gene>
    <name evidence="1" type="ORF">SVIO_020120</name>
</gene>